<dbReference type="EC" id="3.1.-.-" evidence="2"/>
<dbReference type="Pfam" id="PF13472">
    <property type="entry name" value="Lipase_GDSL_2"/>
    <property type="match status" value="1"/>
</dbReference>
<dbReference type="SUPFAM" id="SSF52266">
    <property type="entry name" value="SGNH hydrolase"/>
    <property type="match status" value="1"/>
</dbReference>
<comment type="caution">
    <text evidence="2">The sequence shown here is derived from an EMBL/GenBank/DDBJ whole genome shotgun (WGS) entry which is preliminary data.</text>
</comment>
<dbReference type="EMBL" id="JBCITK010000001">
    <property type="protein sequence ID" value="MEN0643045.1"/>
    <property type="molecule type" value="Genomic_DNA"/>
</dbReference>
<organism evidence="2 3">
    <name type="scientific">Alkalicoccobacillus gibsonii</name>
    <dbReference type="NCBI Taxonomy" id="79881"/>
    <lineage>
        <taxon>Bacteria</taxon>
        <taxon>Bacillati</taxon>
        <taxon>Bacillota</taxon>
        <taxon>Bacilli</taxon>
        <taxon>Bacillales</taxon>
        <taxon>Bacillaceae</taxon>
        <taxon>Alkalicoccobacillus</taxon>
    </lineage>
</organism>
<dbReference type="PANTHER" id="PTHR30383">
    <property type="entry name" value="THIOESTERASE 1/PROTEASE 1/LYSOPHOSPHOLIPASE L1"/>
    <property type="match status" value="1"/>
</dbReference>
<proteinExistence type="predicted"/>
<dbReference type="Proteomes" id="UP001418796">
    <property type="component" value="Unassembled WGS sequence"/>
</dbReference>
<reference evidence="2 3" key="1">
    <citation type="submission" date="2024-03" db="EMBL/GenBank/DDBJ databases">
        <title>Bacilli Hybrid Assemblies.</title>
        <authorList>
            <person name="Kovac J."/>
        </authorList>
    </citation>
    <scope>NUCLEOTIDE SEQUENCE [LARGE SCALE GENOMIC DNA]</scope>
    <source>
        <strain evidence="2 3">FSL R7-0666</strain>
    </source>
</reference>
<dbReference type="InterPro" id="IPR036514">
    <property type="entry name" value="SGNH_hydro_sf"/>
</dbReference>
<keyword evidence="3" id="KW-1185">Reference proteome</keyword>
<protein>
    <submittedName>
        <fullName evidence="2">SGNH/GDSL hydrolase family protein</fullName>
        <ecNumber evidence="2">3.1.-.-</ecNumber>
    </submittedName>
</protein>
<dbReference type="RefSeq" id="WP_343130056.1">
    <property type="nucleotide sequence ID" value="NZ_JBCITK010000001.1"/>
</dbReference>
<dbReference type="InterPro" id="IPR051532">
    <property type="entry name" value="Ester_Hydrolysis_Enzymes"/>
</dbReference>
<evidence type="ECO:0000313" key="2">
    <source>
        <dbReference type="EMBL" id="MEN0643045.1"/>
    </source>
</evidence>
<dbReference type="InterPro" id="IPR013830">
    <property type="entry name" value="SGNH_hydro"/>
</dbReference>
<sequence length="264" mass="29568">MKKWYVFILLLLIVVGGGIGLTLNLDADETGIREERSPVTSSDSLFIQAQSENSFQEELSARSDQNSPVDIAVIGSSVAEGQGASEYSQTWPSLLESSLNESAQSVNVTNFAVSGFKVSDLIEEGDVDELIQSSPDVILFETSVINSYYHDEPIEETNESIRLAADKIKEELPNAYLVFMAPNPISESMYSVVTSHLDFEEYVYETEQFITESGWNYFDSYTAWNRQMEEEGIDLDSLLDDGTHPNDKGYQMWFDLLNKAMVQA</sequence>
<dbReference type="Gene3D" id="3.40.50.1110">
    <property type="entry name" value="SGNH hydrolase"/>
    <property type="match status" value="1"/>
</dbReference>
<dbReference type="GO" id="GO:0016787">
    <property type="term" value="F:hydrolase activity"/>
    <property type="evidence" value="ECO:0007669"/>
    <property type="project" value="UniProtKB-KW"/>
</dbReference>
<feature type="domain" description="SGNH hydrolase-type esterase" evidence="1">
    <location>
        <begin position="73"/>
        <end position="251"/>
    </location>
</feature>
<dbReference type="CDD" id="cd00229">
    <property type="entry name" value="SGNH_hydrolase"/>
    <property type="match status" value="1"/>
</dbReference>
<evidence type="ECO:0000313" key="3">
    <source>
        <dbReference type="Proteomes" id="UP001418796"/>
    </source>
</evidence>
<name>A0ABU9VGL3_9BACI</name>
<accession>A0ABU9VGL3</accession>
<keyword evidence="2" id="KW-0378">Hydrolase</keyword>
<evidence type="ECO:0000259" key="1">
    <source>
        <dbReference type="Pfam" id="PF13472"/>
    </source>
</evidence>
<gene>
    <name evidence="2" type="ORF">MKY91_07790</name>
</gene>